<accession>A0ACD5WDU8</accession>
<keyword evidence="2" id="KW-1185">Reference proteome</keyword>
<evidence type="ECO:0000313" key="1">
    <source>
        <dbReference type="EnsemblPlants" id="AVESA.00010b.r2.4AG0617110.1.CDS"/>
    </source>
</evidence>
<dbReference type="Proteomes" id="UP001732700">
    <property type="component" value="Chromosome 4A"/>
</dbReference>
<protein>
    <submittedName>
        <fullName evidence="1">Uncharacterized protein</fullName>
    </submittedName>
</protein>
<name>A0ACD5WDU8_AVESA</name>
<reference evidence="1" key="2">
    <citation type="submission" date="2025-09" db="UniProtKB">
        <authorList>
            <consortium name="EnsemblPlants"/>
        </authorList>
    </citation>
    <scope>IDENTIFICATION</scope>
</reference>
<organism evidence="1 2">
    <name type="scientific">Avena sativa</name>
    <name type="common">Oat</name>
    <dbReference type="NCBI Taxonomy" id="4498"/>
    <lineage>
        <taxon>Eukaryota</taxon>
        <taxon>Viridiplantae</taxon>
        <taxon>Streptophyta</taxon>
        <taxon>Embryophyta</taxon>
        <taxon>Tracheophyta</taxon>
        <taxon>Spermatophyta</taxon>
        <taxon>Magnoliopsida</taxon>
        <taxon>Liliopsida</taxon>
        <taxon>Poales</taxon>
        <taxon>Poaceae</taxon>
        <taxon>BOP clade</taxon>
        <taxon>Pooideae</taxon>
        <taxon>Poodae</taxon>
        <taxon>Poeae</taxon>
        <taxon>Poeae Chloroplast Group 1 (Aveneae type)</taxon>
        <taxon>Aveninae</taxon>
        <taxon>Avena</taxon>
    </lineage>
</organism>
<evidence type="ECO:0000313" key="2">
    <source>
        <dbReference type="Proteomes" id="UP001732700"/>
    </source>
</evidence>
<reference evidence="1" key="1">
    <citation type="submission" date="2021-05" db="EMBL/GenBank/DDBJ databases">
        <authorList>
            <person name="Scholz U."/>
            <person name="Mascher M."/>
            <person name="Fiebig A."/>
        </authorList>
    </citation>
    <scope>NUCLEOTIDE SEQUENCE [LARGE SCALE GENOMIC DNA]</scope>
</reference>
<proteinExistence type="predicted"/>
<sequence length="439" mass="48717">MASPPRRRVSPPALPDEMVEEILLRLPTDEPACLLRVSLVCKAWGSAVSHPSFRRRLHDLHRTPPVLGFLHNWRNQHIPRFIPTTASSFSLAAPNYSSWQALDCRHGRALFLSKGQGTRELLVWEPITGAQQRVPVPAAFESDFPTAAVFCAADGCDHVDCLGGPFRVVFIFAVELDTDDVDEDVMSAYVYSSETGTWGEPVVLPDQIASFTYYASVLVGNSLLYFLSDGEEIQEYDLARHSLTVFDAPDNSFEQKFNLMLGENGELVVSESINGRLILWSRELSGGTGGAGWVPSRVICLENILPNDALVDSVHVMGFAEGANSIFLSTVAGLFMIELQSDRVRKVCDDHGFCNLIPVVGFYTPLSRDERQNLPPSSIEEAGVEDVGDLEKKFDQAQQLFDKGFNAIKEGDFVNDYECVCYDLHFRFSCFGKRCSGGW</sequence>
<dbReference type="EnsemblPlants" id="AVESA.00010b.r2.4AG0617110.1">
    <property type="protein sequence ID" value="AVESA.00010b.r2.4AG0617110.1.CDS"/>
    <property type="gene ID" value="AVESA.00010b.r2.4AG0617110"/>
</dbReference>